<dbReference type="GO" id="GO:0004813">
    <property type="term" value="F:alanine-tRNA ligase activity"/>
    <property type="evidence" value="ECO:0007669"/>
    <property type="project" value="InterPro"/>
</dbReference>
<dbReference type="GO" id="GO:0005524">
    <property type="term" value="F:ATP binding"/>
    <property type="evidence" value="ECO:0007669"/>
    <property type="project" value="InterPro"/>
</dbReference>
<dbReference type="InterPro" id="IPR012947">
    <property type="entry name" value="tRNA_SAD"/>
</dbReference>
<feature type="domain" description="Alanyl-transfer RNA synthetases family profile" evidence="7">
    <location>
        <begin position="1"/>
        <end position="229"/>
    </location>
</feature>
<dbReference type="InterPro" id="IPR009000">
    <property type="entry name" value="Transl_B-barrel_sf"/>
</dbReference>
<accession>A0A4P9VRE6</accession>
<dbReference type="SUPFAM" id="SSF55186">
    <property type="entry name" value="ThrRS/AlaRS common domain"/>
    <property type="match status" value="1"/>
</dbReference>
<evidence type="ECO:0000256" key="1">
    <source>
        <dbReference type="ARBA" id="ARBA00001947"/>
    </source>
</evidence>
<keyword evidence="5" id="KW-0862">Zinc</keyword>
<gene>
    <name evidence="8" type="ORF">B9G39_20320</name>
</gene>
<name>A0A4P9VRE6_9GAMM</name>
<dbReference type="GO" id="GO:0046872">
    <property type="term" value="F:metal ion binding"/>
    <property type="evidence" value="ECO:0007669"/>
    <property type="project" value="UniProtKB-KW"/>
</dbReference>
<dbReference type="GO" id="GO:0005737">
    <property type="term" value="C:cytoplasm"/>
    <property type="evidence" value="ECO:0007669"/>
    <property type="project" value="UniProtKB-SubCell"/>
</dbReference>
<comment type="cofactor">
    <cofactor evidence="1">
        <name>Zn(2+)</name>
        <dbReference type="ChEBI" id="CHEBI:29105"/>
    </cofactor>
</comment>
<evidence type="ECO:0000256" key="3">
    <source>
        <dbReference type="ARBA" id="ARBA00017959"/>
    </source>
</evidence>
<evidence type="ECO:0000256" key="6">
    <source>
        <dbReference type="ARBA" id="ARBA00032577"/>
    </source>
</evidence>
<sequence length="241" mass="26763">MEMKFLANSYAQTHTTSIIESGEGWFRFQETIFYPQGGGQPGDTGKVITEDGSELTIANTLNRKGVGQVVHYLKDESCVVPVGQQVNLILDWLRRYQFMQLHTALHVLSAVLPFPVTGCQINETSARMDLACPELPLTKEEITTQLNDYCCANHTVFVEQLSEELLQKQPELVKTMSVKPPQGVGNIRMIRIDALDYQPCGGTHVASTGEIPALVISNIKSKGKQNRRVTICFAKEPVLLN</sequence>
<evidence type="ECO:0000256" key="4">
    <source>
        <dbReference type="ARBA" id="ARBA00022723"/>
    </source>
</evidence>
<evidence type="ECO:0000313" key="8">
    <source>
        <dbReference type="EMBL" id="RDH45606.1"/>
    </source>
</evidence>
<dbReference type="SMART" id="SM00863">
    <property type="entry name" value="tRNA_SAD"/>
    <property type="match status" value="1"/>
</dbReference>
<protein>
    <recommendedName>
        <fullName evidence="3">Alanine--tRNA ligase</fullName>
    </recommendedName>
    <alternativeName>
        <fullName evidence="6">Alanyl-tRNA synthetase</fullName>
    </alternativeName>
</protein>
<dbReference type="GO" id="GO:0003676">
    <property type="term" value="F:nucleic acid binding"/>
    <property type="evidence" value="ECO:0007669"/>
    <property type="project" value="InterPro"/>
</dbReference>
<evidence type="ECO:0000313" key="9">
    <source>
        <dbReference type="Proteomes" id="UP000257039"/>
    </source>
</evidence>
<comment type="subcellular location">
    <subcellularLocation>
        <location evidence="2">Cytoplasm</location>
    </subcellularLocation>
</comment>
<dbReference type="InterPro" id="IPR018163">
    <property type="entry name" value="Thr/Ala-tRNA-synth_IIc_edit"/>
</dbReference>
<dbReference type="AlphaFoldDB" id="A0A4P9VRE6"/>
<reference evidence="8 9" key="1">
    <citation type="submission" date="2017-04" db="EMBL/GenBank/DDBJ databases">
        <title>Draft genome sequence of Zooshikella ganghwensis VG4 isolated from Red Sea sediments.</title>
        <authorList>
            <person name="Rehman Z."/>
            <person name="Alam I."/>
            <person name="Kamau A."/>
            <person name="Bajic V."/>
            <person name="Leiknes T."/>
        </authorList>
    </citation>
    <scope>NUCLEOTIDE SEQUENCE [LARGE SCALE GENOMIC DNA]</scope>
    <source>
        <strain evidence="8 9">VG4</strain>
    </source>
</reference>
<keyword evidence="9" id="KW-1185">Reference proteome</keyword>
<dbReference type="Gene3D" id="3.30.980.10">
    <property type="entry name" value="Threonyl-trna Synthetase, Chain A, domain 2"/>
    <property type="match status" value="1"/>
</dbReference>
<evidence type="ECO:0000256" key="5">
    <source>
        <dbReference type="ARBA" id="ARBA00022833"/>
    </source>
</evidence>
<evidence type="ECO:0000259" key="7">
    <source>
        <dbReference type="PROSITE" id="PS50860"/>
    </source>
</evidence>
<dbReference type="Pfam" id="PF07973">
    <property type="entry name" value="tRNA_SAD"/>
    <property type="match status" value="1"/>
</dbReference>
<keyword evidence="4" id="KW-0479">Metal-binding</keyword>
<dbReference type="GO" id="GO:0006419">
    <property type="term" value="P:alanyl-tRNA aminoacylation"/>
    <property type="evidence" value="ECO:0007669"/>
    <property type="project" value="InterPro"/>
</dbReference>
<dbReference type="RefSeq" id="WP_094788544.1">
    <property type="nucleotide sequence ID" value="NZ_NDXW01000001.1"/>
</dbReference>
<dbReference type="InterPro" id="IPR051335">
    <property type="entry name" value="Alanyl-tRNA_Editing_Enzymes"/>
</dbReference>
<comment type="caution">
    <text evidence="8">The sequence shown here is derived from an EMBL/GenBank/DDBJ whole genome shotgun (WGS) entry which is preliminary data.</text>
</comment>
<dbReference type="InterPro" id="IPR018165">
    <property type="entry name" value="Ala-tRNA-synth_IIc_core"/>
</dbReference>
<dbReference type="Gene3D" id="2.40.30.130">
    <property type="match status" value="1"/>
</dbReference>
<dbReference type="GO" id="GO:0002161">
    <property type="term" value="F:aminoacyl-tRNA deacylase activity"/>
    <property type="evidence" value="ECO:0007669"/>
    <property type="project" value="UniProtKB-ARBA"/>
</dbReference>
<dbReference type="InterPro" id="IPR018164">
    <property type="entry name" value="Ala-tRNA-synth_IIc_N"/>
</dbReference>
<organism evidence="8 9">
    <name type="scientific">Zooshikella ganghwensis</name>
    <dbReference type="NCBI Taxonomy" id="202772"/>
    <lineage>
        <taxon>Bacteria</taxon>
        <taxon>Pseudomonadati</taxon>
        <taxon>Pseudomonadota</taxon>
        <taxon>Gammaproteobacteria</taxon>
        <taxon>Oceanospirillales</taxon>
        <taxon>Zooshikellaceae</taxon>
        <taxon>Zooshikella</taxon>
    </lineage>
</organism>
<dbReference type="EMBL" id="NDXW01000001">
    <property type="protein sequence ID" value="RDH45606.1"/>
    <property type="molecule type" value="Genomic_DNA"/>
</dbReference>
<evidence type="ECO:0000256" key="2">
    <source>
        <dbReference type="ARBA" id="ARBA00004496"/>
    </source>
</evidence>
<dbReference type="Pfam" id="PF01411">
    <property type="entry name" value="tRNA-synt_2c"/>
    <property type="match status" value="1"/>
</dbReference>
<proteinExistence type="predicted"/>
<dbReference type="PANTHER" id="PTHR43462">
    <property type="entry name" value="ALANYL-TRNA EDITING PROTEIN"/>
    <property type="match status" value="1"/>
</dbReference>
<dbReference type="PROSITE" id="PS50860">
    <property type="entry name" value="AA_TRNA_LIGASE_II_ALA"/>
    <property type="match status" value="1"/>
</dbReference>
<dbReference type="SUPFAM" id="SSF50447">
    <property type="entry name" value="Translation proteins"/>
    <property type="match status" value="1"/>
</dbReference>
<dbReference type="Proteomes" id="UP000257039">
    <property type="component" value="Unassembled WGS sequence"/>
</dbReference>
<dbReference type="PANTHER" id="PTHR43462:SF1">
    <property type="entry name" value="ALANYL-TRNA EDITING PROTEIN AARSD1"/>
    <property type="match status" value="1"/>
</dbReference>